<dbReference type="PROSITE" id="PS51257">
    <property type="entry name" value="PROKAR_LIPOPROTEIN"/>
    <property type="match status" value="1"/>
</dbReference>
<evidence type="ECO:0000313" key="3">
    <source>
        <dbReference type="Proteomes" id="UP000697710"/>
    </source>
</evidence>
<reference evidence="2" key="2">
    <citation type="journal article" date="2021" name="Microbiome">
        <title>Successional dynamics and alternative stable states in a saline activated sludge microbial community over 9 years.</title>
        <authorList>
            <person name="Wang Y."/>
            <person name="Ye J."/>
            <person name="Ju F."/>
            <person name="Liu L."/>
            <person name="Boyd J.A."/>
            <person name="Deng Y."/>
            <person name="Parks D.H."/>
            <person name="Jiang X."/>
            <person name="Yin X."/>
            <person name="Woodcroft B.J."/>
            <person name="Tyson G.W."/>
            <person name="Hugenholtz P."/>
            <person name="Polz M.F."/>
            <person name="Zhang T."/>
        </authorList>
    </citation>
    <scope>NUCLEOTIDE SEQUENCE</scope>
    <source>
        <strain evidence="2">HKST-UBA01</strain>
    </source>
</reference>
<comment type="caution">
    <text evidence="2">The sequence shown here is derived from an EMBL/GenBank/DDBJ whole genome shotgun (WGS) entry which is preliminary data.</text>
</comment>
<protein>
    <submittedName>
        <fullName evidence="2">Uncharacterized protein</fullName>
    </submittedName>
</protein>
<evidence type="ECO:0000313" key="2">
    <source>
        <dbReference type="EMBL" id="MCA9727768.1"/>
    </source>
</evidence>
<organism evidence="2 3">
    <name type="scientific">Eiseniibacteriota bacterium</name>
    <dbReference type="NCBI Taxonomy" id="2212470"/>
    <lineage>
        <taxon>Bacteria</taxon>
        <taxon>Candidatus Eiseniibacteriota</taxon>
    </lineage>
</organism>
<feature type="chain" id="PRO_5037671863" evidence="1">
    <location>
        <begin position="21"/>
        <end position="185"/>
    </location>
</feature>
<accession>A0A956RP41</accession>
<dbReference type="EMBL" id="JAGQHR010000232">
    <property type="protein sequence ID" value="MCA9727768.1"/>
    <property type="molecule type" value="Genomic_DNA"/>
</dbReference>
<reference evidence="2" key="1">
    <citation type="submission" date="2020-04" db="EMBL/GenBank/DDBJ databases">
        <authorList>
            <person name="Zhang T."/>
        </authorList>
    </citation>
    <scope>NUCLEOTIDE SEQUENCE</scope>
    <source>
        <strain evidence="2">HKST-UBA01</strain>
    </source>
</reference>
<dbReference type="Gene3D" id="2.40.128.260">
    <property type="entry name" value="Type IV secretion system, VirB10/TraB/TrbI"/>
    <property type="match status" value="1"/>
</dbReference>
<keyword evidence="1" id="KW-0732">Signal</keyword>
<name>A0A956RP41_UNCEI</name>
<dbReference type="InterPro" id="IPR042217">
    <property type="entry name" value="T4SS_VirB10/TrbI"/>
</dbReference>
<proteinExistence type="predicted"/>
<feature type="signal peptide" evidence="1">
    <location>
        <begin position="1"/>
        <end position="20"/>
    </location>
</feature>
<evidence type="ECO:0000256" key="1">
    <source>
        <dbReference type="SAM" id="SignalP"/>
    </source>
</evidence>
<sequence>MRLGLLGATLILFLATGCGTAPEIEIPSGTPLMVSLQKGVRSDRSHPGDEVVAVTTDPIQLDDRILVPAGTRVRGIVTSATPASSGDPATLAIEFQHLESREGTQLTIETRPIQLVSRWTEPEDAGSLTPYATVARDLASRPSAVAGGSVVSDPTIVTPGKDIALKPGQRILFRLDHSVRVSVAV</sequence>
<gene>
    <name evidence="2" type="ORF">KC729_08805</name>
</gene>
<dbReference type="Proteomes" id="UP000697710">
    <property type="component" value="Unassembled WGS sequence"/>
</dbReference>
<dbReference type="AlphaFoldDB" id="A0A956RP41"/>